<dbReference type="PROSITE" id="PS00639">
    <property type="entry name" value="THIOL_PROTEASE_HIS"/>
    <property type="match status" value="1"/>
</dbReference>
<evidence type="ECO:0000313" key="5">
    <source>
        <dbReference type="EMBL" id="CAH1105587.1"/>
    </source>
</evidence>
<reference evidence="5" key="1">
    <citation type="submission" date="2022-01" db="EMBL/GenBank/DDBJ databases">
        <authorList>
            <person name="King R."/>
        </authorList>
    </citation>
    <scope>NUCLEOTIDE SEQUENCE</scope>
</reference>
<dbReference type="AlphaFoldDB" id="A0A9P0CVT3"/>
<evidence type="ECO:0000259" key="3">
    <source>
        <dbReference type="SMART" id="SM00645"/>
    </source>
</evidence>
<dbReference type="SMART" id="SM00848">
    <property type="entry name" value="Inhibitor_I29"/>
    <property type="match status" value="1"/>
</dbReference>
<dbReference type="PANTHER" id="PTHR12411">
    <property type="entry name" value="CYSTEINE PROTEASE FAMILY C1-RELATED"/>
    <property type="match status" value="1"/>
</dbReference>
<dbReference type="InterPro" id="IPR038765">
    <property type="entry name" value="Papain-like_cys_pep_sf"/>
</dbReference>
<evidence type="ECO:0000256" key="1">
    <source>
        <dbReference type="ARBA" id="ARBA00008455"/>
    </source>
</evidence>
<dbReference type="PRINTS" id="PR00705">
    <property type="entry name" value="PAPAIN"/>
</dbReference>
<feature type="chain" id="PRO_5040297528" evidence="2">
    <location>
        <begin position="18"/>
        <end position="575"/>
    </location>
</feature>
<dbReference type="InterPro" id="IPR039417">
    <property type="entry name" value="Peptidase_C1A_papain-like"/>
</dbReference>
<dbReference type="CDD" id="cd02248">
    <property type="entry name" value="Peptidase_C1A"/>
    <property type="match status" value="1"/>
</dbReference>
<dbReference type="SMART" id="SM00645">
    <property type="entry name" value="Pept_C1"/>
    <property type="match status" value="1"/>
</dbReference>
<organism evidence="5 6">
    <name type="scientific">Psylliodes chrysocephalus</name>
    <dbReference type="NCBI Taxonomy" id="3402493"/>
    <lineage>
        <taxon>Eukaryota</taxon>
        <taxon>Metazoa</taxon>
        <taxon>Ecdysozoa</taxon>
        <taxon>Arthropoda</taxon>
        <taxon>Hexapoda</taxon>
        <taxon>Insecta</taxon>
        <taxon>Pterygota</taxon>
        <taxon>Neoptera</taxon>
        <taxon>Endopterygota</taxon>
        <taxon>Coleoptera</taxon>
        <taxon>Polyphaga</taxon>
        <taxon>Cucujiformia</taxon>
        <taxon>Chrysomeloidea</taxon>
        <taxon>Chrysomelidae</taxon>
        <taxon>Galerucinae</taxon>
        <taxon>Alticini</taxon>
        <taxon>Psylliodes</taxon>
    </lineage>
</organism>
<feature type="domain" description="Cathepsin propeptide inhibitor" evidence="4">
    <location>
        <begin position="264"/>
        <end position="324"/>
    </location>
</feature>
<feature type="signal peptide" evidence="2">
    <location>
        <begin position="1"/>
        <end position="17"/>
    </location>
</feature>
<proteinExistence type="inferred from homology"/>
<dbReference type="EMBL" id="OV651814">
    <property type="protein sequence ID" value="CAH1105587.1"/>
    <property type="molecule type" value="Genomic_DNA"/>
</dbReference>
<dbReference type="GO" id="GO:0006508">
    <property type="term" value="P:proteolysis"/>
    <property type="evidence" value="ECO:0007669"/>
    <property type="project" value="InterPro"/>
</dbReference>
<name>A0A9P0CVT3_9CUCU</name>
<comment type="similarity">
    <text evidence="1">Belongs to the peptidase C1 family.</text>
</comment>
<dbReference type="GO" id="GO:0008234">
    <property type="term" value="F:cysteine-type peptidase activity"/>
    <property type="evidence" value="ECO:0007669"/>
    <property type="project" value="InterPro"/>
</dbReference>
<accession>A0A9P0CVT3</accession>
<dbReference type="OrthoDB" id="190265at2759"/>
<dbReference type="SUPFAM" id="SSF54001">
    <property type="entry name" value="Cysteine proteinases"/>
    <property type="match status" value="1"/>
</dbReference>
<dbReference type="Proteomes" id="UP001153636">
    <property type="component" value="Chromosome 2"/>
</dbReference>
<protein>
    <submittedName>
        <fullName evidence="5">Uncharacterized protein</fullName>
    </submittedName>
</protein>
<dbReference type="Pfam" id="PF08246">
    <property type="entry name" value="Inhibitor_I29"/>
    <property type="match status" value="1"/>
</dbReference>
<evidence type="ECO:0000259" key="4">
    <source>
        <dbReference type="SMART" id="SM00848"/>
    </source>
</evidence>
<gene>
    <name evidence="5" type="ORF">PSYICH_LOCUS7615</name>
</gene>
<evidence type="ECO:0000313" key="6">
    <source>
        <dbReference type="Proteomes" id="UP001153636"/>
    </source>
</evidence>
<sequence length="575" mass="64511">MKLIFILLTLYVSLSWADRSGLPNLGIARSLHLTDLGTSQSFLPESLANAKNVHVKVTTNKHSSQSVPQPFSNKRNIPLSSDNGISLDSFNFFDRSLHEAEPHIAPFPIIPFNTSVKKSQHSFQNKFSSSNGGSNQIFPSSAVPQPFNIHGNVNVPDDSNQQTFDGHIGFSQQDTHSTYQPFDGYTETNTPIYPDTTIYDQGVTRPDHHIFTQPDYQQHSGNIPPFLHTPQAPLEENRNHQGSVDNYVQTEDRERLEEILERDWSDFTTRFNKVYNTVEEQRFRREVFVENRAKIMRLNMEYAEGRRNFVHKINPYADMLLHEFNDQHCGFNRSRSIPRTPIKQASAFLPSANVVFPSSVDWREVGAVGPVKAQGKCAACWAFAAAGALEGHQFRKTGNLVDISVQNLIDCTEPYGNNGCTGGLMDPAFEYVRDNNGVDSEQSYPFEERTAECRFRREDVVATCTGFVDIDENDEKGLEIALATLGPVTAAIDAARETFQFYSEGIYDDPECGNKPEQMNHAVLIVGYGTDPDGKKYWLVKNSYGPQWGIGGYIKIAKDNNNQCGIAIQASYPLV</sequence>
<dbReference type="InterPro" id="IPR000668">
    <property type="entry name" value="Peptidase_C1A_C"/>
</dbReference>
<evidence type="ECO:0000256" key="2">
    <source>
        <dbReference type="SAM" id="SignalP"/>
    </source>
</evidence>
<feature type="domain" description="Peptidase C1A papain C-terminal" evidence="3">
    <location>
        <begin position="356"/>
        <end position="574"/>
    </location>
</feature>
<dbReference type="Gene3D" id="3.90.70.10">
    <property type="entry name" value="Cysteine proteinases"/>
    <property type="match status" value="1"/>
</dbReference>
<keyword evidence="2" id="KW-0732">Signal</keyword>
<dbReference type="FunFam" id="3.90.70.10:FF:000109">
    <property type="entry name" value="Cysteine protease"/>
    <property type="match status" value="1"/>
</dbReference>
<dbReference type="Pfam" id="PF00112">
    <property type="entry name" value="Peptidase_C1"/>
    <property type="match status" value="1"/>
</dbReference>
<keyword evidence="6" id="KW-1185">Reference proteome</keyword>
<dbReference type="InterPro" id="IPR013128">
    <property type="entry name" value="Peptidase_C1A"/>
</dbReference>
<dbReference type="InterPro" id="IPR025660">
    <property type="entry name" value="Pept_his_AS"/>
</dbReference>
<dbReference type="InterPro" id="IPR013201">
    <property type="entry name" value="Prot_inhib_I29"/>
</dbReference>